<evidence type="ECO:0000256" key="7">
    <source>
        <dbReference type="ARBA" id="ARBA00023136"/>
    </source>
</evidence>
<keyword evidence="4 10" id="KW-0808">Transferase</keyword>
<evidence type="ECO:0000256" key="8">
    <source>
        <dbReference type="SAM" id="Phobius"/>
    </source>
</evidence>
<feature type="domain" description="Glycosyltransferase RgtA/B/C/D-like" evidence="9">
    <location>
        <begin position="79"/>
        <end position="229"/>
    </location>
</feature>
<feature type="transmembrane region" description="Helical" evidence="8">
    <location>
        <begin position="342"/>
        <end position="360"/>
    </location>
</feature>
<sequence>MFTLKDIPLATRRTLHGIAIAVLLISVIIVLAYGNYFLLGDLQKPNNDDVKYVRSAQILLEQGTLAYNSGTDPTLFIMPGIVLILSGFMWLFGHDGGMIAFRLFQCVQQAASIYLVFFIVRYMFNQRAAIIACVISALYWPDYFSSGEILTETTFKTIILLLICATIAAVESKRWGTYLAVGLLVAAAAYFKPHASLYPGIFLLLWIRRKYTFMQMVKFGAIMVGAYAALLLPWWIRNLITFDRFVLFTNSAGSPFLLGTRILGALPPAGFFEAYPEYSPKTVFQGSDSNAIHKGLDIIRYGFTHEPLRYSYWFTLGKMAELYLNPYYWRPIWPIGRDAMKWIQQALVTVSLVGLVWALIRRPLVRQLPVLLTLIYFTAIYLPFVAFSRYGYPNMVLFTLFAAFLIERIYTFVSDRRRNRQAASGKQHTLQKGETA</sequence>
<evidence type="ECO:0000256" key="6">
    <source>
        <dbReference type="ARBA" id="ARBA00022989"/>
    </source>
</evidence>
<feature type="transmembrane region" description="Helical" evidence="8">
    <location>
        <begin position="219"/>
        <end position="236"/>
    </location>
</feature>
<dbReference type="GO" id="GO:0009103">
    <property type="term" value="P:lipopolysaccharide biosynthetic process"/>
    <property type="evidence" value="ECO:0007669"/>
    <property type="project" value="UniProtKB-ARBA"/>
</dbReference>
<feature type="transmembrane region" description="Helical" evidence="8">
    <location>
        <begin position="367"/>
        <end position="386"/>
    </location>
</feature>
<gene>
    <name evidence="10" type="ORF">DFQ01_11123</name>
</gene>
<evidence type="ECO:0000256" key="3">
    <source>
        <dbReference type="ARBA" id="ARBA00022676"/>
    </source>
</evidence>
<evidence type="ECO:0000256" key="2">
    <source>
        <dbReference type="ARBA" id="ARBA00022475"/>
    </source>
</evidence>
<keyword evidence="5 8" id="KW-0812">Transmembrane</keyword>
<name>A0A2V2YS31_9BACL</name>
<dbReference type="GO" id="GO:0016763">
    <property type="term" value="F:pentosyltransferase activity"/>
    <property type="evidence" value="ECO:0007669"/>
    <property type="project" value="TreeGrafter"/>
</dbReference>
<keyword evidence="7 8" id="KW-0472">Membrane</keyword>
<keyword evidence="3 10" id="KW-0328">Glycosyltransferase</keyword>
<comment type="caution">
    <text evidence="10">The sequence shown here is derived from an EMBL/GenBank/DDBJ whole genome shotgun (WGS) entry which is preliminary data.</text>
</comment>
<evidence type="ECO:0000256" key="4">
    <source>
        <dbReference type="ARBA" id="ARBA00022679"/>
    </source>
</evidence>
<accession>A0A2V2YS31</accession>
<feature type="transmembrane region" description="Helical" evidence="8">
    <location>
        <begin position="99"/>
        <end position="118"/>
    </location>
</feature>
<dbReference type="AlphaFoldDB" id="A0A2V2YS31"/>
<evidence type="ECO:0000313" key="11">
    <source>
        <dbReference type="Proteomes" id="UP000246635"/>
    </source>
</evidence>
<evidence type="ECO:0000259" key="9">
    <source>
        <dbReference type="Pfam" id="PF13231"/>
    </source>
</evidence>
<proteinExistence type="predicted"/>
<keyword evidence="2" id="KW-1003">Cell membrane</keyword>
<comment type="subcellular location">
    <subcellularLocation>
        <location evidence="1">Cell membrane</location>
        <topology evidence="1">Multi-pass membrane protein</topology>
    </subcellularLocation>
</comment>
<dbReference type="PANTHER" id="PTHR33908">
    <property type="entry name" value="MANNOSYLTRANSFERASE YKCB-RELATED"/>
    <property type="match status" value="1"/>
</dbReference>
<dbReference type="RefSeq" id="WP_110044770.1">
    <property type="nucleotide sequence ID" value="NZ_CP054613.1"/>
</dbReference>
<dbReference type="EMBL" id="QGTQ01000011">
    <property type="protein sequence ID" value="PWW00878.1"/>
    <property type="molecule type" value="Genomic_DNA"/>
</dbReference>
<dbReference type="GO" id="GO:0005886">
    <property type="term" value="C:plasma membrane"/>
    <property type="evidence" value="ECO:0007669"/>
    <property type="project" value="UniProtKB-SubCell"/>
</dbReference>
<feature type="transmembrane region" description="Helical" evidence="8">
    <location>
        <begin position="176"/>
        <end position="207"/>
    </location>
</feature>
<dbReference type="InterPro" id="IPR038731">
    <property type="entry name" value="RgtA/B/C-like"/>
</dbReference>
<feature type="transmembrane region" description="Helical" evidence="8">
    <location>
        <begin position="153"/>
        <end position="170"/>
    </location>
</feature>
<feature type="transmembrane region" description="Helical" evidence="8">
    <location>
        <begin position="392"/>
        <end position="410"/>
    </location>
</feature>
<dbReference type="Proteomes" id="UP000246635">
    <property type="component" value="Unassembled WGS sequence"/>
</dbReference>
<keyword evidence="6 8" id="KW-1133">Transmembrane helix</keyword>
<reference evidence="10 11" key="1">
    <citation type="submission" date="2018-05" db="EMBL/GenBank/DDBJ databases">
        <title>Genomic Encyclopedia of Type Strains, Phase III (KMG-III): the genomes of soil and plant-associated and newly described type strains.</title>
        <authorList>
            <person name="Whitman W."/>
        </authorList>
    </citation>
    <scope>NUCLEOTIDE SEQUENCE [LARGE SCALE GENOMIC DNA]</scope>
    <source>
        <strain evidence="10 11">CECT 5696</strain>
    </source>
</reference>
<dbReference type="OrthoDB" id="136232at2"/>
<dbReference type="PANTHER" id="PTHR33908:SF11">
    <property type="entry name" value="MEMBRANE PROTEIN"/>
    <property type="match status" value="1"/>
</dbReference>
<evidence type="ECO:0000256" key="5">
    <source>
        <dbReference type="ARBA" id="ARBA00022692"/>
    </source>
</evidence>
<feature type="transmembrane region" description="Helical" evidence="8">
    <location>
        <begin position="74"/>
        <end position="92"/>
    </location>
</feature>
<feature type="transmembrane region" description="Helical" evidence="8">
    <location>
        <begin position="15"/>
        <end position="38"/>
    </location>
</feature>
<evidence type="ECO:0000256" key="1">
    <source>
        <dbReference type="ARBA" id="ARBA00004651"/>
    </source>
</evidence>
<dbReference type="InterPro" id="IPR050297">
    <property type="entry name" value="LipidA_mod_glycosyltrf_83"/>
</dbReference>
<dbReference type="Pfam" id="PF13231">
    <property type="entry name" value="PMT_2"/>
    <property type="match status" value="1"/>
</dbReference>
<keyword evidence="11" id="KW-1185">Reference proteome</keyword>
<organism evidence="10 11">
    <name type="scientific">Paenibacillus cellulosilyticus</name>
    <dbReference type="NCBI Taxonomy" id="375489"/>
    <lineage>
        <taxon>Bacteria</taxon>
        <taxon>Bacillati</taxon>
        <taxon>Bacillota</taxon>
        <taxon>Bacilli</taxon>
        <taxon>Bacillales</taxon>
        <taxon>Paenibacillaceae</taxon>
        <taxon>Paenibacillus</taxon>
    </lineage>
</organism>
<protein>
    <submittedName>
        <fullName evidence="10">Dolichyl-phosphate-mannose-protein mannosyltransferase</fullName>
    </submittedName>
</protein>
<evidence type="ECO:0000313" key="10">
    <source>
        <dbReference type="EMBL" id="PWW00878.1"/>
    </source>
</evidence>